<organism evidence="1 2">
    <name type="scientific">Romanomermis culicivorax</name>
    <name type="common">Nematode worm</name>
    <dbReference type="NCBI Taxonomy" id="13658"/>
    <lineage>
        <taxon>Eukaryota</taxon>
        <taxon>Metazoa</taxon>
        <taxon>Ecdysozoa</taxon>
        <taxon>Nematoda</taxon>
        <taxon>Enoplea</taxon>
        <taxon>Dorylaimia</taxon>
        <taxon>Mermithida</taxon>
        <taxon>Mermithoidea</taxon>
        <taxon>Mermithidae</taxon>
        <taxon>Romanomermis</taxon>
    </lineage>
</organism>
<sequence length="81" mass="9337">MPQLNATKNPKLSKYYERVQLIVCNIDVTDLKKINGLLSTEWDVYETMGITLKDENFLNYQIGGVVPPFMFMNTGPFKVDF</sequence>
<protein>
    <submittedName>
        <fullName evidence="2">Uncharacterized protein</fullName>
    </submittedName>
</protein>
<name>A0A915J821_ROMCU</name>
<dbReference type="WBParaSite" id="nRc.2.0.1.t22296-RA">
    <property type="protein sequence ID" value="nRc.2.0.1.t22296-RA"/>
    <property type="gene ID" value="nRc.2.0.1.g22296"/>
</dbReference>
<dbReference type="AlphaFoldDB" id="A0A915J821"/>
<evidence type="ECO:0000313" key="1">
    <source>
        <dbReference type="Proteomes" id="UP000887565"/>
    </source>
</evidence>
<dbReference type="Proteomes" id="UP000887565">
    <property type="component" value="Unplaced"/>
</dbReference>
<reference evidence="2" key="1">
    <citation type="submission" date="2022-11" db="UniProtKB">
        <authorList>
            <consortium name="WormBaseParasite"/>
        </authorList>
    </citation>
    <scope>IDENTIFICATION</scope>
</reference>
<keyword evidence="1" id="KW-1185">Reference proteome</keyword>
<accession>A0A915J821</accession>
<proteinExistence type="predicted"/>
<evidence type="ECO:0000313" key="2">
    <source>
        <dbReference type="WBParaSite" id="nRc.2.0.1.t22296-RA"/>
    </source>
</evidence>